<dbReference type="AlphaFoldDB" id="A0A2M7TF52"/>
<dbReference type="EMBL" id="PFNM01000050">
    <property type="protein sequence ID" value="PIZ44417.1"/>
    <property type="molecule type" value="Genomic_DNA"/>
</dbReference>
<evidence type="ECO:0000256" key="1">
    <source>
        <dbReference type="ARBA" id="ARBA00001937"/>
    </source>
</evidence>
<evidence type="ECO:0000256" key="2">
    <source>
        <dbReference type="ARBA" id="ARBA00009263"/>
    </source>
</evidence>
<evidence type="ECO:0000313" key="6">
    <source>
        <dbReference type="EMBL" id="PIZ44417.1"/>
    </source>
</evidence>
<evidence type="ECO:0000313" key="7">
    <source>
        <dbReference type="Proteomes" id="UP000230553"/>
    </source>
</evidence>
<evidence type="ECO:0000256" key="3">
    <source>
        <dbReference type="ARBA" id="ARBA00011989"/>
    </source>
</evidence>
<evidence type="ECO:0000259" key="5">
    <source>
        <dbReference type="Pfam" id="PF16363"/>
    </source>
</evidence>
<comment type="cofactor">
    <cofactor evidence="1">
        <name>NADP(+)</name>
        <dbReference type="ChEBI" id="CHEBI:58349"/>
    </cofactor>
</comment>
<keyword evidence="4" id="KW-0456">Lyase</keyword>
<organism evidence="6 7">
    <name type="scientific">Candidatus Wolfebacteria bacterium CG_4_10_14_0_2_um_filter_39_18</name>
    <dbReference type="NCBI Taxonomy" id="1975061"/>
    <lineage>
        <taxon>Bacteria</taxon>
        <taxon>Candidatus Wolfeibacteriota</taxon>
    </lineage>
</organism>
<gene>
    <name evidence="6" type="ORF">COY31_02630</name>
</gene>
<accession>A0A2M7TF52</accession>
<comment type="similarity">
    <text evidence="2">Belongs to the NAD(P)-dependent epimerase/dehydratase family. GDP-mannose 4,6-dehydratase subfamily.</text>
</comment>
<reference evidence="7" key="1">
    <citation type="submission" date="2017-09" db="EMBL/GenBank/DDBJ databases">
        <title>Depth-based differentiation of microbial function through sediment-hosted aquifers and enrichment of novel symbionts in the deep terrestrial subsurface.</title>
        <authorList>
            <person name="Probst A.J."/>
            <person name="Ladd B."/>
            <person name="Jarett J.K."/>
            <person name="Geller-Mcgrath D.E."/>
            <person name="Sieber C.M.K."/>
            <person name="Emerson J.B."/>
            <person name="Anantharaman K."/>
            <person name="Thomas B.C."/>
            <person name="Malmstrom R."/>
            <person name="Stieglmeier M."/>
            <person name="Klingl A."/>
            <person name="Woyke T."/>
            <person name="Ryan C.M."/>
            <person name="Banfield J.F."/>
        </authorList>
    </citation>
    <scope>NUCLEOTIDE SEQUENCE [LARGE SCALE GENOMIC DNA]</scope>
</reference>
<dbReference type="EC" id="4.2.1.47" evidence="3"/>
<dbReference type="InterPro" id="IPR006368">
    <property type="entry name" value="GDP_Man_deHydtase"/>
</dbReference>
<dbReference type="SUPFAM" id="SSF51735">
    <property type="entry name" value="NAD(P)-binding Rossmann-fold domains"/>
    <property type="match status" value="1"/>
</dbReference>
<dbReference type="Gene3D" id="3.90.25.10">
    <property type="entry name" value="UDP-galactose 4-epimerase, domain 1"/>
    <property type="match status" value="2"/>
</dbReference>
<name>A0A2M7TF52_9BACT</name>
<evidence type="ECO:0000256" key="4">
    <source>
        <dbReference type="ARBA" id="ARBA00023239"/>
    </source>
</evidence>
<dbReference type="PANTHER" id="PTHR43715:SF1">
    <property type="entry name" value="GDP-MANNOSE 4,6 DEHYDRATASE"/>
    <property type="match status" value="1"/>
</dbReference>
<dbReference type="GO" id="GO:0008446">
    <property type="term" value="F:GDP-mannose 4,6-dehydratase activity"/>
    <property type="evidence" value="ECO:0007669"/>
    <property type="project" value="UniProtKB-EC"/>
</dbReference>
<comment type="caution">
    <text evidence="6">The sequence shown here is derived from an EMBL/GenBank/DDBJ whole genome shotgun (WGS) entry which is preliminary data.</text>
</comment>
<dbReference type="InterPro" id="IPR016040">
    <property type="entry name" value="NAD(P)-bd_dom"/>
</dbReference>
<dbReference type="InterPro" id="IPR036291">
    <property type="entry name" value="NAD(P)-bd_dom_sf"/>
</dbReference>
<dbReference type="GO" id="GO:0042351">
    <property type="term" value="P:'de novo' GDP-L-fucose biosynthetic process"/>
    <property type="evidence" value="ECO:0007669"/>
    <property type="project" value="TreeGrafter"/>
</dbReference>
<feature type="non-terminal residue" evidence="6">
    <location>
        <position position="1"/>
    </location>
</feature>
<protein>
    <recommendedName>
        <fullName evidence="3">GDP-mannose 4,6-dehydratase</fullName>
        <ecNumber evidence="3">4.2.1.47</ecNumber>
    </recommendedName>
</protein>
<feature type="domain" description="NAD(P)-binding" evidence="5">
    <location>
        <begin position="1"/>
        <end position="75"/>
    </location>
</feature>
<proteinExistence type="inferred from homology"/>
<sequence>PDDYVIGTGESHSVREFVEAAFKHVGISNWQDYIEIDQQYFRPTEVENLIADPSKAKEKLGWEAKTKFNDLIKIMVEADLKEYGIKK</sequence>
<dbReference type="Gene3D" id="3.40.50.720">
    <property type="entry name" value="NAD(P)-binding Rossmann-like Domain"/>
    <property type="match status" value="2"/>
</dbReference>
<dbReference type="Pfam" id="PF16363">
    <property type="entry name" value="GDP_Man_Dehyd"/>
    <property type="match status" value="1"/>
</dbReference>
<dbReference type="Proteomes" id="UP000230553">
    <property type="component" value="Unassembled WGS sequence"/>
</dbReference>
<dbReference type="PANTHER" id="PTHR43715">
    <property type="entry name" value="GDP-MANNOSE 4,6-DEHYDRATASE"/>
    <property type="match status" value="1"/>
</dbReference>